<gene>
    <name evidence="2" type="ORF">METZ01_LOCUS194841</name>
</gene>
<name>A0A382DWN8_9ZZZZ</name>
<evidence type="ECO:0008006" key="3">
    <source>
        <dbReference type="Google" id="ProtNLM"/>
    </source>
</evidence>
<reference evidence="2" key="1">
    <citation type="submission" date="2018-05" db="EMBL/GenBank/DDBJ databases">
        <authorList>
            <person name="Lanie J.A."/>
            <person name="Ng W.-L."/>
            <person name="Kazmierczak K.M."/>
            <person name="Andrzejewski T.M."/>
            <person name="Davidsen T.M."/>
            <person name="Wayne K.J."/>
            <person name="Tettelin H."/>
            <person name="Glass J.I."/>
            <person name="Rusch D."/>
            <person name="Podicherti R."/>
            <person name="Tsui H.-C.T."/>
            <person name="Winkler M.E."/>
        </authorList>
    </citation>
    <scope>NUCLEOTIDE SEQUENCE</scope>
</reference>
<protein>
    <recommendedName>
        <fullName evidence="3">Metallopeptidase domain-containing protein</fullName>
    </recommendedName>
</protein>
<evidence type="ECO:0000256" key="1">
    <source>
        <dbReference type="SAM" id="MobiDB-lite"/>
    </source>
</evidence>
<feature type="non-terminal residue" evidence="2">
    <location>
        <position position="454"/>
    </location>
</feature>
<proteinExistence type="predicted"/>
<sequence>MEMKLANKESKSILAKLLASENLTVEHGKFNTASFDTKNRVLRLPIWKEMSGSLYDLLVLHEVGHALFTPEEGLHDAKGHGRGFKSFLNVVEDARIERKIKVKFPGGRRAFVEGYSDLMKRDFFGIKKEEVAGLGLIDRINLHYKVGDYLNVSFSDEESVFINRIDKANTWKEVVKICEDLYEYAKENESETDMSDHDWENDFCESDDDVNEDWNEDYDPSDSCNSGDDSEESESDENSEEDSEKSEEGENSASSNENSDEEGEEEGKGNSEEGEEDENSEGGAGSSGMEGGDDGEYEPESKTDRNFRNNENELVSEEAKPYRYVNIPNNIDLKRIIVDYKEIYEIYREHGKNMDRTRYSYNFENGNDQMSAAKEKFNDFRSKNKKVVEYLAKDFELKKAAKEHARTATANSGILDSERLYTYKYNEHIFKKLNVVPDGKNHGLVMFVDWSGSM</sequence>
<feature type="compositionally biased region" description="Acidic residues" evidence="1">
    <location>
        <begin position="201"/>
        <end position="220"/>
    </location>
</feature>
<feature type="compositionally biased region" description="Basic and acidic residues" evidence="1">
    <location>
        <begin position="299"/>
        <end position="314"/>
    </location>
</feature>
<dbReference type="AlphaFoldDB" id="A0A382DWN8"/>
<dbReference type="EMBL" id="UINC01041137">
    <property type="protein sequence ID" value="SVB41987.1"/>
    <property type="molecule type" value="Genomic_DNA"/>
</dbReference>
<feature type="compositionally biased region" description="Acidic residues" evidence="1">
    <location>
        <begin position="228"/>
        <end position="250"/>
    </location>
</feature>
<organism evidence="2">
    <name type="scientific">marine metagenome</name>
    <dbReference type="NCBI Taxonomy" id="408172"/>
    <lineage>
        <taxon>unclassified sequences</taxon>
        <taxon>metagenomes</taxon>
        <taxon>ecological metagenomes</taxon>
    </lineage>
</organism>
<feature type="compositionally biased region" description="Basic and acidic residues" evidence="1">
    <location>
        <begin position="189"/>
        <end position="200"/>
    </location>
</feature>
<feature type="region of interest" description="Disordered" evidence="1">
    <location>
        <begin position="189"/>
        <end position="314"/>
    </location>
</feature>
<evidence type="ECO:0000313" key="2">
    <source>
        <dbReference type="EMBL" id="SVB41987.1"/>
    </source>
</evidence>
<accession>A0A382DWN8</accession>